<dbReference type="InterPro" id="IPR018247">
    <property type="entry name" value="EF_Hand_1_Ca_BS"/>
</dbReference>
<feature type="domain" description="EF-hand" evidence="4">
    <location>
        <begin position="53"/>
        <end position="88"/>
    </location>
</feature>
<dbReference type="OrthoDB" id="26525at2759"/>
<evidence type="ECO:0000313" key="5">
    <source>
        <dbReference type="EMBL" id="KAH3848236.1"/>
    </source>
</evidence>
<dbReference type="InterPro" id="IPR011992">
    <property type="entry name" value="EF-hand-dom_pair"/>
</dbReference>
<evidence type="ECO:0000256" key="3">
    <source>
        <dbReference type="ARBA" id="ARBA00023179"/>
    </source>
</evidence>
<protein>
    <recommendedName>
        <fullName evidence="4">EF-hand domain-containing protein</fullName>
    </recommendedName>
</protein>
<dbReference type="PANTHER" id="PTHR23048">
    <property type="entry name" value="MYOSIN LIGHT CHAIN 1, 3"/>
    <property type="match status" value="1"/>
</dbReference>
<dbReference type="GO" id="GO:0016460">
    <property type="term" value="C:myosin II complex"/>
    <property type="evidence" value="ECO:0007669"/>
    <property type="project" value="TreeGrafter"/>
</dbReference>
<feature type="domain" description="EF-hand" evidence="4">
    <location>
        <begin position="90"/>
        <end position="125"/>
    </location>
</feature>
<dbReference type="InterPro" id="IPR002048">
    <property type="entry name" value="EF_hand_dom"/>
</dbReference>
<name>A0A9D4QYC6_DREPO</name>
<evidence type="ECO:0000313" key="6">
    <source>
        <dbReference type="Proteomes" id="UP000828390"/>
    </source>
</evidence>
<dbReference type="Proteomes" id="UP000828390">
    <property type="component" value="Unassembled WGS sequence"/>
</dbReference>
<dbReference type="InterPro" id="IPR050230">
    <property type="entry name" value="CALM/Myosin/TropC-like"/>
</dbReference>
<dbReference type="Gene3D" id="1.10.238.10">
    <property type="entry name" value="EF-hand"/>
    <property type="match status" value="3"/>
</dbReference>
<dbReference type="AlphaFoldDB" id="A0A9D4QYC6"/>
<dbReference type="SMART" id="SM00054">
    <property type="entry name" value="EFh"/>
    <property type="match status" value="4"/>
</dbReference>
<dbReference type="FunFam" id="1.10.238.10:FF:000001">
    <property type="entry name" value="Calmodulin 1"/>
    <property type="match status" value="1"/>
</dbReference>
<dbReference type="CDD" id="cd00051">
    <property type="entry name" value="EFh"/>
    <property type="match status" value="2"/>
</dbReference>
<dbReference type="GO" id="GO:0005509">
    <property type="term" value="F:calcium ion binding"/>
    <property type="evidence" value="ECO:0007669"/>
    <property type="project" value="InterPro"/>
</dbReference>
<reference evidence="5" key="2">
    <citation type="submission" date="2020-11" db="EMBL/GenBank/DDBJ databases">
        <authorList>
            <person name="McCartney M.A."/>
            <person name="Auch B."/>
            <person name="Kono T."/>
            <person name="Mallez S."/>
            <person name="Becker A."/>
            <person name="Gohl D.M."/>
            <person name="Silverstein K.A.T."/>
            <person name="Koren S."/>
            <person name="Bechman K.B."/>
            <person name="Herman A."/>
            <person name="Abrahante J.E."/>
            <person name="Garbe J."/>
        </authorList>
    </citation>
    <scope>NUCLEOTIDE SEQUENCE</scope>
    <source>
        <strain evidence="5">Duluth1</strain>
        <tissue evidence="5">Whole animal</tissue>
    </source>
</reference>
<accession>A0A9D4QYC6</accession>
<proteinExistence type="predicted"/>
<keyword evidence="3" id="KW-0514">Muscle protein</keyword>
<keyword evidence="6" id="KW-1185">Reference proteome</keyword>
<dbReference type="PANTHER" id="PTHR23048:SF0">
    <property type="entry name" value="CALMODULIN LIKE 3"/>
    <property type="match status" value="1"/>
</dbReference>
<dbReference type="Pfam" id="PF13499">
    <property type="entry name" value="EF-hand_7"/>
    <property type="match status" value="2"/>
</dbReference>
<dbReference type="EMBL" id="JAIWYP010000003">
    <property type="protein sequence ID" value="KAH3848236.1"/>
    <property type="molecule type" value="Genomic_DNA"/>
</dbReference>
<keyword evidence="1" id="KW-0677">Repeat</keyword>
<dbReference type="PROSITE" id="PS50222">
    <property type="entry name" value="EF_HAND_2"/>
    <property type="match status" value="4"/>
</dbReference>
<sequence length="159" mass="18283">MDDQPEISPEMAEITPEMEAEFRTAFDMFDKDGDNTISARELGTVMRSLGQNPTEQELRDMINEVDMDGSQTIDFGEFCMMMLKRMNESNEDEELLDAFKVFDKDGNGYITADELKKVMTNLGEKMTDEEVQEMLNEADENHDGQISYPEFVKMMNSKD</sequence>
<dbReference type="SUPFAM" id="SSF47473">
    <property type="entry name" value="EF-hand"/>
    <property type="match status" value="1"/>
</dbReference>
<feature type="domain" description="EF-hand" evidence="4">
    <location>
        <begin position="126"/>
        <end position="159"/>
    </location>
</feature>
<reference evidence="5" key="1">
    <citation type="journal article" date="2019" name="bioRxiv">
        <title>The Genome of the Zebra Mussel, Dreissena polymorpha: A Resource for Invasive Species Research.</title>
        <authorList>
            <person name="McCartney M.A."/>
            <person name="Auch B."/>
            <person name="Kono T."/>
            <person name="Mallez S."/>
            <person name="Zhang Y."/>
            <person name="Obille A."/>
            <person name="Becker A."/>
            <person name="Abrahante J.E."/>
            <person name="Garbe J."/>
            <person name="Badalamenti J.P."/>
            <person name="Herman A."/>
            <person name="Mangelson H."/>
            <person name="Liachko I."/>
            <person name="Sullivan S."/>
            <person name="Sone E.D."/>
            <person name="Koren S."/>
            <person name="Silverstein K.A.T."/>
            <person name="Beckman K.B."/>
            <person name="Gohl D.M."/>
        </authorList>
    </citation>
    <scope>NUCLEOTIDE SEQUENCE</scope>
    <source>
        <strain evidence="5">Duluth1</strain>
        <tissue evidence="5">Whole animal</tissue>
    </source>
</reference>
<gene>
    <name evidence="5" type="ORF">DPMN_090595</name>
</gene>
<evidence type="ECO:0000256" key="1">
    <source>
        <dbReference type="ARBA" id="ARBA00022737"/>
    </source>
</evidence>
<feature type="domain" description="EF-hand" evidence="4">
    <location>
        <begin position="17"/>
        <end position="52"/>
    </location>
</feature>
<comment type="caution">
    <text evidence="5">The sequence shown here is derived from an EMBL/GenBank/DDBJ whole genome shotgun (WGS) entry which is preliminary data.</text>
</comment>
<keyword evidence="2" id="KW-0106">Calcium</keyword>
<evidence type="ECO:0000259" key="4">
    <source>
        <dbReference type="PROSITE" id="PS50222"/>
    </source>
</evidence>
<evidence type="ECO:0000256" key="2">
    <source>
        <dbReference type="ARBA" id="ARBA00022837"/>
    </source>
</evidence>
<organism evidence="5 6">
    <name type="scientific">Dreissena polymorpha</name>
    <name type="common">Zebra mussel</name>
    <name type="synonym">Mytilus polymorpha</name>
    <dbReference type="NCBI Taxonomy" id="45954"/>
    <lineage>
        <taxon>Eukaryota</taxon>
        <taxon>Metazoa</taxon>
        <taxon>Spiralia</taxon>
        <taxon>Lophotrochozoa</taxon>
        <taxon>Mollusca</taxon>
        <taxon>Bivalvia</taxon>
        <taxon>Autobranchia</taxon>
        <taxon>Heteroconchia</taxon>
        <taxon>Euheterodonta</taxon>
        <taxon>Imparidentia</taxon>
        <taxon>Neoheterodontei</taxon>
        <taxon>Myida</taxon>
        <taxon>Dreissenoidea</taxon>
        <taxon>Dreissenidae</taxon>
        <taxon>Dreissena</taxon>
    </lineage>
</organism>
<dbReference type="PROSITE" id="PS00018">
    <property type="entry name" value="EF_HAND_1"/>
    <property type="match status" value="4"/>
</dbReference>